<gene>
    <name evidence="1" type="ORF">JOC94_004215</name>
</gene>
<dbReference type="Proteomes" id="UP000823485">
    <property type="component" value="Unassembled WGS sequence"/>
</dbReference>
<proteinExistence type="predicted"/>
<evidence type="ECO:0000313" key="1">
    <source>
        <dbReference type="EMBL" id="MBM7717190.1"/>
    </source>
</evidence>
<dbReference type="EMBL" id="JAFBFH010000040">
    <property type="protein sequence ID" value="MBM7717190.1"/>
    <property type="molecule type" value="Genomic_DNA"/>
</dbReference>
<name>A0ABS2RC04_9BACI</name>
<reference evidence="1 2" key="1">
    <citation type="submission" date="2021-01" db="EMBL/GenBank/DDBJ databases">
        <title>Genomic Encyclopedia of Type Strains, Phase IV (KMG-IV): sequencing the most valuable type-strain genomes for metagenomic binning, comparative biology and taxonomic classification.</title>
        <authorList>
            <person name="Goeker M."/>
        </authorList>
    </citation>
    <scope>NUCLEOTIDE SEQUENCE [LARGE SCALE GENOMIC DNA]</scope>
    <source>
        <strain evidence="1 2">DSM 105453</strain>
    </source>
</reference>
<keyword evidence="2" id="KW-1185">Reference proteome</keyword>
<organism evidence="1 2">
    <name type="scientific">Siminovitchia thermophila</name>
    <dbReference type="NCBI Taxonomy" id="1245522"/>
    <lineage>
        <taxon>Bacteria</taxon>
        <taxon>Bacillati</taxon>
        <taxon>Bacillota</taxon>
        <taxon>Bacilli</taxon>
        <taxon>Bacillales</taxon>
        <taxon>Bacillaceae</taxon>
        <taxon>Siminovitchia</taxon>
    </lineage>
</organism>
<comment type="caution">
    <text evidence="1">The sequence shown here is derived from an EMBL/GenBank/DDBJ whole genome shotgun (WGS) entry which is preliminary data.</text>
</comment>
<dbReference type="RefSeq" id="WP_205180194.1">
    <property type="nucleotide sequence ID" value="NZ_JAFBFH010000040.1"/>
</dbReference>
<evidence type="ECO:0000313" key="2">
    <source>
        <dbReference type="Proteomes" id="UP000823485"/>
    </source>
</evidence>
<accession>A0ABS2RC04</accession>
<sequence length="110" mass="12528">MARKKRTIAGFDDVANRNINDSDDDKININNNTNVNDNLSDKENDNIDPLDQVLKENKKKDKTHILKGIYFEKEVAAAIDRLGRQGGRGIKSQIVNEAVKKVFKEKGWME</sequence>
<protein>
    <submittedName>
        <fullName evidence="1">Uncharacterized protein</fullName>
    </submittedName>
</protein>